<comment type="catalytic activity">
    <reaction evidence="8 9">
        <text>5-phospho-alpha-D-ribose 1-diphosphate + nicotinate + ATP + H2O = nicotinate beta-D-ribonucleotide + ADP + phosphate + diphosphate</text>
        <dbReference type="Rhea" id="RHEA:36163"/>
        <dbReference type="ChEBI" id="CHEBI:15377"/>
        <dbReference type="ChEBI" id="CHEBI:30616"/>
        <dbReference type="ChEBI" id="CHEBI:32544"/>
        <dbReference type="ChEBI" id="CHEBI:33019"/>
        <dbReference type="ChEBI" id="CHEBI:43474"/>
        <dbReference type="ChEBI" id="CHEBI:57502"/>
        <dbReference type="ChEBI" id="CHEBI:58017"/>
        <dbReference type="ChEBI" id="CHEBI:456216"/>
        <dbReference type="EC" id="6.3.4.21"/>
    </reaction>
</comment>
<evidence type="ECO:0000256" key="8">
    <source>
        <dbReference type="ARBA" id="ARBA00048668"/>
    </source>
</evidence>
<dbReference type="PIRSF" id="PIRSF000484">
    <property type="entry name" value="NAPRT"/>
    <property type="match status" value="1"/>
</dbReference>
<dbReference type="Pfam" id="PF17956">
    <property type="entry name" value="NAPRTase_C"/>
    <property type="match status" value="1"/>
</dbReference>
<comment type="pathway">
    <text evidence="1 9">Cofactor biosynthesis; NAD(+) biosynthesis; nicotinate D-ribonucleotide from nicotinate: step 1/1.</text>
</comment>
<dbReference type="Proteomes" id="UP000192902">
    <property type="component" value="Chromosome"/>
</dbReference>
<evidence type="ECO:0000256" key="4">
    <source>
        <dbReference type="ARBA" id="ARBA00022553"/>
    </source>
</evidence>
<dbReference type="SUPFAM" id="SSF54675">
    <property type="entry name" value="Nicotinate/Quinolinate PRTase N-terminal domain-like"/>
    <property type="match status" value="1"/>
</dbReference>
<accession>A0A1W6BVZ7</accession>
<dbReference type="GO" id="GO:0004516">
    <property type="term" value="F:nicotinate phosphoribosyltransferase activity"/>
    <property type="evidence" value="ECO:0007669"/>
    <property type="project" value="UniProtKB-UniRule"/>
</dbReference>
<dbReference type="OrthoDB" id="9771406at2"/>
<dbReference type="RefSeq" id="WP_027306319.1">
    <property type="nucleotide sequence ID" value="NZ_CP020867.1"/>
</dbReference>
<keyword evidence="12" id="KW-0328">Glycosyltransferase</keyword>
<proteinExistence type="inferred from homology"/>
<dbReference type="InterPro" id="IPR007229">
    <property type="entry name" value="Nic_PRibTrfase-Fam"/>
</dbReference>
<evidence type="ECO:0000256" key="3">
    <source>
        <dbReference type="ARBA" id="ARBA00013236"/>
    </source>
</evidence>
<evidence type="ECO:0000256" key="9">
    <source>
        <dbReference type="RuleBase" id="RU365100"/>
    </source>
</evidence>
<dbReference type="PANTHER" id="PTHR11098:SF1">
    <property type="entry name" value="NICOTINATE PHOSPHORIBOSYLTRANSFERASE"/>
    <property type="match status" value="1"/>
</dbReference>
<dbReference type="GO" id="GO:0034355">
    <property type="term" value="P:NAD+ biosynthetic process via the salvage pathway"/>
    <property type="evidence" value="ECO:0007669"/>
    <property type="project" value="TreeGrafter"/>
</dbReference>
<dbReference type="EC" id="6.3.4.21" evidence="3 9"/>
<dbReference type="Gene3D" id="3.20.140.10">
    <property type="entry name" value="nicotinate phosphoribosyltransferase"/>
    <property type="match status" value="1"/>
</dbReference>
<keyword evidence="5 9" id="KW-0436">Ligase</keyword>
<protein>
    <recommendedName>
        <fullName evidence="3 9">Nicotinate phosphoribosyltransferase</fullName>
        <ecNumber evidence="3 9">6.3.4.21</ecNumber>
    </recommendedName>
</protein>
<evidence type="ECO:0000313" key="12">
    <source>
        <dbReference type="EMBL" id="ARJ56227.1"/>
    </source>
</evidence>
<dbReference type="Pfam" id="PF17767">
    <property type="entry name" value="NAPRTase_N"/>
    <property type="match status" value="1"/>
</dbReference>
<gene>
    <name evidence="12" type="primary">pncBI</name>
    <name evidence="12" type="ORF">CCUN_0592</name>
</gene>
<dbReference type="CDD" id="cd01570">
    <property type="entry name" value="NAPRTase_A"/>
    <property type="match status" value="1"/>
</dbReference>
<dbReference type="NCBIfam" id="TIGR01513">
    <property type="entry name" value="NAPRTase_put"/>
    <property type="match status" value="1"/>
</dbReference>
<dbReference type="AlphaFoldDB" id="A0A1W6BVZ7"/>
<keyword evidence="7 9" id="KW-0808">Transferase</keyword>
<dbReference type="GO" id="GO:0016757">
    <property type="term" value="F:glycosyltransferase activity"/>
    <property type="evidence" value="ECO:0007669"/>
    <property type="project" value="UniProtKB-KW"/>
</dbReference>
<dbReference type="InterPro" id="IPR036068">
    <property type="entry name" value="Nicotinate_pribotase-like_C"/>
</dbReference>
<evidence type="ECO:0000256" key="2">
    <source>
        <dbReference type="ARBA" id="ARBA00010897"/>
    </source>
</evidence>
<evidence type="ECO:0000259" key="11">
    <source>
        <dbReference type="Pfam" id="PF17956"/>
    </source>
</evidence>
<feature type="domain" description="Nicotinate phosphoribosyltransferase N-terminal" evidence="10">
    <location>
        <begin position="9"/>
        <end position="133"/>
    </location>
</feature>
<dbReference type="SUPFAM" id="SSF51690">
    <property type="entry name" value="Nicotinate/Quinolinate PRTase C-terminal domain-like"/>
    <property type="match status" value="1"/>
</dbReference>
<comment type="PTM">
    <text evidence="9">Transiently phosphorylated on a His residue during the reaction cycle. Phosphorylation strongly increases the affinity for substrates and increases the rate of nicotinate D-ribonucleotide production. Dephosphorylation regenerates the low-affinity form of the enzyme, leading to product release.</text>
</comment>
<dbReference type="InterPro" id="IPR013785">
    <property type="entry name" value="Aldolase_TIM"/>
</dbReference>
<dbReference type="NCBIfam" id="NF009131">
    <property type="entry name" value="PRK12484.1"/>
    <property type="match status" value="1"/>
</dbReference>
<dbReference type="Gene3D" id="3.20.20.70">
    <property type="entry name" value="Aldolase class I"/>
    <property type="match status" value="1"/>
</dbReference>
<dbReference type="InterPro" id="IPR006405">
    <property type="entry name" value="Nic_PRibTrfase_pncB"/>
</dbReference>
<evidence type="ECO:0000256" key="1">
    <source>
        <dbReference type="ARBA" id="ARBA00004952"/>
    </source>
</evidence>
<keyword evidence="6 9" id="KW-0662">Pyridine nucleotide biosynthesis</keyword>
<feature type="domain" description="Nicotinate phosphoribosyltransferase C-terminal" evidence="11">
    <location>
        <begin position="355"/>
        <end position="445"/>
    </location>
</feature>
<organism evidence="12 13">
    <name type="scientific">Campylobacter cuniculorum DSM 23162 = LMG 24588</name>
    <dbReference type="NCBI Taxonomy" id="1121267"/>
    <lineage>
        <taxon>Bacteria</taxon>
        <taxon>Pseudomonadati</taxon>
        <taxon>Campylobacterota</taxon>
        <taxon>Epsilonproteobacteria</taxon>
        <taxon>Campylobacterales</taxon>
        <taxon>Campylobacteraceae</taxon>
        <taxon>Campylobacter</taxon>
    </lineage>
</organism>
<dbReference type="UniPathway" id="UPA00253">
    <property type="reaction ID" value="UER00457"/>
</dbReference>
<evidence type="ECO:0000256" key="5">
    <source>
        <dbReference type="ARBA" id="ARBA00022598"/>
    </source>
</evidence>
<dbReference type="NCBIfam" id="NF006695">
    <property type="entry name" value="PRK09243.1-2"/>
    <property type="match status" value="1"/>
</dbReference>
<sequence>MIFKQNLALLCDFYELTMAHGYFKNGKKDQICYFDIFFRRIPDDGEFAIFAGLENILTFIENLHFDKEDIDFLRKQNFFSEEFLQFLSEFKFSGEIYALNEGEVIFPNEPLLCIKATAIEAQLLETFLLLSINHQSLIATKANRIVRAAKGRDVFEFGARRAHGVGAALDGARAAIIGGCKASSCTLAGKLYDISLCGTMAHSWVQMFEDEYTAFCEYLKIYPQNPTLLIDTYNIDLGLENAMRAFKHFGIKEGAVRLDSGNLAQLSRKIRKKLDLAGFKKCKIIVSNSLDETSIKTLLKAPIDSFGVGEKLITASNNPIFGCVYKLVAIEENGIIKPKIKISEDPEKIINPHFKKLYRIYDKNSHEALYDKLCIYNENLKLSSKLESKELLSLVFKEGKRTQKPKTLSEIQNYAKEQISKLNPKLLKAKQKYAIKLSNKLEKIKNSLKENHL</sequence>
<dbReference type="KEGG" id="ccun:CCUN_0592"/>
<evidence type="ECO:0000256" key="7">
    <source>
        <dbReference type="ARBA" id="ARBA00022679"/>
    </source>
</evidence>
<reference evidence="12 13" key="1">
    <citation type="submission" date="2017-04" db="EMBL/GenBank/DDBJ databases">
        <title>Complete genome sequence of the Campylobacter cuniculorum type strain LMG24588.</title>
        <authorList>
            <person name="Miller W.G."/>
            <person name="Yee E."/>
            <person name="Revez J."/>
            <person name="Bono J.L."/>
            <person name="Rossi M."/>
        </authorList>
    </citation>
    <scope>NUCLEOTIDE SEQUENCE [LARGE SCALE GENOMIC DNA]</scope>
    <source>
        <strain evidence="12 13">LMG 24588</strain>
    </source>
</reference>
<name>A0A1W6BVZ7_9BACT</name>
<comment type="function">
    <text evidence="9">Catalyzes the first step in the biosynthesis of NAD from nicotinic acid, the ATP-dependent synthesis of beta-nicotinate D-ribonucleotide from nicotinate and 5-phospho-D-ribose 1-phosphate.</text>
</comment>
<comment type="similarity">
    <text evidence="2 9">Belongs to the NAPRTase family.</text>
</comment>
<evidence type="ECO:0000313" key="13">
    <source>
        <dbReference type="Proteomes" id="UP000192902"/>
    </source>
</evidence>
<dbReference type="InterPro" id="IPR041619">
    <property type="entry name" value="NAPRTase_C"/>
</dbReference>
<evidence type="ECO:0000259" key="10">
    <source>
        <dbReference type="Pfam" id="PF17767"/>
    </source>
</evidence>
<dbReference type="InterPro" id="IPR040727">
    <property type="entry name" value="NAPRTase_N"/>
</dbReference>
<dbReference type="PANTHER" id="PTHR11098">
    <property type="entry name" value="NICOTINATE PHOSPHORIBOSYLTRANSFERASE"/>
    <property type="match status" value="1"/>
</dbReference>
<dbReference type="eggNOG" id="COG1488">
    <property type="taxonomic scope" value="Bacteria"/>
</dbReference>
<dbReference type="STRING" id="1121267.CCUN_0592"/>
<keyword evidence="4" id="KW-0597">Phosphoprotein</keyword>
<dbReference type="EMBL" id="CP020867">
    <property type="protein sequence ID" value="ARJ56227.1"/>
    <property type="molecule type" value="Genomic_DNA"/>
</dbReference>
<dbReference type="GO" id="GO:0005829">
    <property type="term" value="C:cytosol"/>
    <property type="evidence" value="ECO:0007669"/>
    <property type="project" value="TreeGrafter"/>
</dbReference>
<evidence type="ECO:0000256" key="6">
    <source>
        <dbReference type="ARBA" id="ARBA00022642"/>
    </source>
</evidence>